<accession>A0A6L5Y9A0</accession>
<feature type="domain" description="Radical SAM core" evidence="7">
    <location>
        <begin position="14"/>
        <end position="270"/>
    </location>
</feature>
<evidence type="ECO:0000256" key="6">
    <source>
        <dbReference type="ARBA" id="ARBA00023014"/>
    </source>
</evidence>
<dbReference type="GO" id="GO:0046872">
    <property type="term" value="F:metal ion binding"/>
    <property type="evidence" value="ECO:0007669"/>
    <property type="project" value="UniProtKB-KW"/>
</dbReference>
<dbReference type="GO" id="GO:0051539">
    <property type="term" value="F:4 iron, 4 sulfur cluster binding"/>
    <property type="evidence" value="ECO:0007669"/>
    <property type="project" value="UniProtKB-KW"/>
</dbReference>
<dbReference type="InterPro" id="IPR039661">
    <property type="entry name" value="ELP3"/>
</dbReference>
<dbReference type="SUPFAM" id="SSF102114">
    <property type="entry name" value="Radical SAM enzymes"/>
    <property type="match status" value="1"/>
</dbReference>
<dbReference type="AlphaFoldDB" id="A0A6L5Y9A0"/>
<dbReference type="RefSeq" id="WP_154527799.1">
    <property type="nucleotide sequence ID" value="NZ_VUNH01000001.1"/>
</dbReference>
<dbReference type="SFLD" id="SFLDG01082">
    <property type="entry name" value="B12-binding_domain_containing"/>
    <property type="match status" value="1"/>
</dbReference>
<reference evidence="8 9" key="1">
    <citation type="submission" date="2019-08" db="EMBL/GenBank/DDBJ databases">
        <title>In-depth cultivation of the pig gut microbiome towards novel bacterial diversity and tailored functional studies.</title>
        <authorList>
            <person name="Wylensek D."/>
            <person name="Hitch T.C.A."/>
            <person name="Clavel T."/>
        </authorList>
    </citation>
    <scope>NUCLEOTIDE SEQUENCE [LARGE SCALE GENOMIC DNA]</scope>
    <source>
        <strain evidence="8 9">SM-530-WT-4B</strain>
    </source>
</reference>
<comment type="cofactor">
    <cofactor evidence="1">
        <name>[4Fe-4S] cluster</name>
        <dbReference type="ChEBI" id="CHEBI:49883"/>
    </cofactor>
</comment>
<dbReference type="InterPro" id="IPR005911">
    <property type="entry name" value="YhcC-like"/>
</dbReference>
<protein>
    <submittedName>
        <fullName evidence="8">TIGR01212 family radical SAM protein</fullName>
    </submittedName>
</protein>
<evidence type="ECO:0000313" key="8">
    <source>
        <dbReference type="EMBL" id="MST54675.1"/>
    </source>
</evidence>
<evidence type="ECO:0000256" key="2">
    <source>
        <dbReference type="ARBA" id="ARBA00022485"/>
    </source>
</evidence>
<dbReference type="Pfam" id="PF04055">
    <property type="entry name" value="Radical_SAM"/>
    <property type="match status" value="1"/>
</dbReference>
<evidence type="ECO:0000256" key="5">
    <source>
        <dbReference type="ARBA" id="ARBA00023004"/>
    </source>
</evidence>
<dbReference type="InterPro" id="IPR023404">
    <property type="entry name" value="rSAM_horseshoe"/>
</dbReference>
<dbReference type="PROSITE" id="PS51918">
    <property type="entry name" value="RADICAL_SAM"/>
    <property type="match status" value="1"/>
</dbReference>
<keyword evidence="3" id="KW-0949">S-adenosyl-L-methionine</keyword>
<dbReference type="Proteomes" id="UP000473699">
    <property type="component" value="Unassembled WGS sequence"/>
</dbReference>
<dbReference type="InterPro" id="IPR007197">
    <property type="entry name" value="rSAM"/>
</dbReference>
<keyword evidence="5" id="KW-0408">Iron</keyword>
<dbReference type="NCBIfam" id="TIGR01212">
    <property type="entry name" value="TIGR01212 family radical SAM protein"/>
    <property type="match status" value="1"/>
</dbReference>
<dbReference type="InterPro" id="IPR058240">
    <property type="entry name" value="rSAM_sf"/>
</dbReference>
<sequence length="304" mass="33613">MKQLLRWSAVLRRQFGERVQKVSLDIGAGCPHRQGLHGGGCIFCDERGGGSGAFIRGISLREQVRKGIAGAWKHYGTRSIILYFQSYSATNLPLERFAAALNEALDAAAALGANVRAISVSTRPDLLPEPVLDYLQELTELCQVWLELGVQTADPRGLQWLRRGHGLDVVERALARLGKTRVQVCAHLIAGIPGEFEDQLARSALWLTDRGVQALKFHPLCVLRGTALEELYRSGRFAPLSREEYVDRLVDALCRLPDGVVLQRLTAGVRPSRLVAPAWILEKEPLERAIAARFLSARRDVPAL</sequence>
<dbReference type="InterPro" id="IPR032432">
    <property type="entry name" value="Radical_SAM_C"/>
</dbReference>
<dbReference type="SMART" id="SM00729">
    <property type="entry name" value="Elp3"/>
    <property type="match status" value="1"/>
</dbReference>
<dbReference type="PANTHER" id="PTHR11135">
    <property type="entry name" value="HISTONE ACETYLTRANSFERASE-RELATED"/>
    <property type="match status" value="1"/>
</dbReference>
<dbReference type="SFLD" id="SFLDG01091">
    <property type="entry name" value="uncharacterized_CHP01210-like"/>
    <property type="match status" value="1"/>
</dbReference>
<name>A0A6L5Y9A0_9BACT</name>
<dbReference type="GO" id="GO:0003824">
    <property type="term" value="F:catalytic activity"/>
    <property type="evidence" value="ECO:0007669"/>
    <property type="project" value="InterPro"/>
</dbReference>
<dbReference type="PANTHER" id="PTHR11135:SF1">
    <property type="entry name" value="PROTEIN YHCC"/>
    <property type="match status" value="1"/>
</dbReference>
<keyword evidence="4" id="KW-0479">Metal-binding</keyword>
<comment type="caution">
    <text evidence="8">The sequence shown here is derived from an EMBL/GenBank/DDBJ whole genome shotgun (WGS) entry which is preliminary data.</text>
</comment>
<dbReference type="EMBL" id="VUNH01000001">
    <property type="protein sequence ID" value="MST54675.1"/>
    <property type="molecule type" value="Genomic_DNA"/>
</dbReference>
<keyword evidence="6" id="KW-0411">Iron-sulfur</keyword>
<evidence type="ECO:0000256" key="3">
    <source>
        <dbReference type="ARBA" id="ARBA00022691"/>
    </source>
</evidence>
<dbReference type="InterPro" id="IPR006638">
    <property type="entry name" value="Elp3/MiaA/NifB-like_rSAM"/>
</dbReference>
<evidence type="ECO:0000256" key="1">
    <source>
        <dbReference type="ARBA" id="ARBA00001966"/>
    </source>
</evidence>
<keyword evidence="9" id="KW-1185">Reference proteome</keyword>
<keyword evidence="2" id="KW-0004">4Fe-4S</keyword>
<evidence type="ECO:0000313" key="9">
    <source>
        <dbReference type="Proteomes" id="UP000473699"/>
    </source>
</evidence>
<evidence type="ECO:0000256" key="4">
    <source>
        <dbReference type="ARBA" id="ARBA00022723"/>
    </source>
</evidence>
<proteinExistence type="predicted"/>
<dbReference type="SFLD" id="SFLDS00029">
    <property type="entry name" value="Radical_SAM"/>
    <property type="match status" value="1"/>
</dbReference>
<gene>
    <name evidence="8" type="ORF">FYJ74_01220</name>
</gene>
<organism evidence="8 9">
    <name type="scientific">Pyramidobacter porci</name>
    <dbReference type="NCBI Taxonomy" id="2605789"/>
    <lineage>
        <taxon>Bacteria</taxon>
        <taxon>Thermotogati</taxon>
        <taxon>Synergistota</taxon>
        <taxon>Synergistia</taxon>
        <taxon>Synergistales</taxon>
        <taxon>Dethiosulfovibrionaceae</taxon>
        <taxon>Pyramidobacter</taxon>
    </lineage>
</organism>
<dbReference type="SFLD" id="SFLDG01086">
    <property type="entry name" value="elongater_protein-like"/>
    <property type="match status" value="1"/>
</dbReference>
<dbReference type="Gene3D" id="3.80.30.20">
    <property type="entry name" value="tm_1862 like domain"/>
    <property type="match status" value="1"/>
</dbReference>
<evidence type="ECO:0000259" key="7">
    <source>
        <dbReference type="PROSITE" id="PS51918"/>
    </source>
</evidence>
<dbReference type="Pfam" id="PF16199">
    <property type="entry name" value="Radical_SAM_C"/>
    <property type="match status" value="1"/>
</dbReference>